<protein>
    <recommendedName>
        <fullName evidence="5">Ig-like domain-containing protein</fullName>
    </recommendedName>
</protein>
<keyword evidence="1" id="KW-0325">Glycoprotein</keyword>
<dbReference type="InterPro" id="IPR011161">
    <property type="entry name" value="MHC_I-like_Ag-recog"/>
</dbReference>
<dbReference type="PANTHER" id="PTHR16675">
    <property type="entry name" value="MHC CLASS I-RELATED"/>
    <property type="match status" value="1"/>
</dbReference>
<dbReference type="Pfam" id="PF00129">
    <property type="entry name" value="MHC_I"/>
    <property type="match status" value="2"/>
</dbReference>
<dbReference type="GO" id="GO:0005615">
    <property type="term" value="C:extracellular space"/>
    <property type="evidence" value="ECO:0007669"/>
    <property type="project" value="TreeGrafter"/>
</dbReference>
<reference evidence="6 7" key="1">
    <citation type="submission" date="2021-06" db="EMBL/GenBank/DDBJ databases">
        <title>Chromosome-level genome assembly of the red-tail catfish (Hemibagrus wyckioides).</title>
        <authorList>
            <person name="Shao F."/>
        </authorList>
    </citation>
    <scope>NUCLEOTIDE SEQUENCE [LARGE SCALE GENOMIC DNA]</scope>
    <source>
        <strain evidence="6">EC202008001</strain>
        <tissue evidence="6">Blood</tissue>
    </source>
</reference>
<dbReference type="GO" id="GO:0009897">
    <property type="term" value="C:external side of plasma membrane"/>
    <property type="evidence" value="ECO:0007669"/>
    <property type="project" value="TreeGrafter"/>
</dbReference>
<dbReference type="InterPro" id="IPR050208">
    <property type="entry name" value="MHC_class-I_related"/>
</dbReference>
<evidence type="ECO:0000256" key="3">
    <source>
        <dbReference type="RuleBase" id="RU004439"/>
    </source>
</evidence>
<dbReference type="EMBL" id="JAHKSW010000024">
    <property type="protein sequence ID" value="KAG7317311.1"/>
    <property type="molecule type" value="Genomic_DNA"/>
</dbReference>
<feature type="domain" description="Ig-like" evidence="5">
    <location>
        <begin position="364"/>
        <end position="449"/>
    </location>
</feature>
<evidence type="ECO:0000259" key="5">
    <source>
        <dbReference type="PROSITE" id="PS50835"/>
    </source>
</evidence>
<evidence type="ECO:0000256" key="4">
    <source>
        <dbReference type="SAM" id="Phobius"/>
    </source>
</evidence>
<feature type="transmembrane region" description="Helical" evidence="4">
    <location>
        <begin position="198"/>
        <end position="219"/>
    </location>
</feature>
<feature type="domain" description="Ig-like" evidence="5">
    <location>
        <begin position="102"/>
        <end position="187"/>
    </location>
</feature>
<keyword evidence="7" id="KW-1185">Reference proteome</keyword>
<name>A0A9D3N705_9TELE</name>
<dbReference type="SUPFAM" id="SSF54452">
    <property type="entry name" value="MHC antigen-recognition domain"/>
    <property type="match status" value="2"/>
</dbReference>
<dbReference type="PANTHER" id="PTHR16675:SF237">
    <property type="entry name" value="MHC CLASS I ANTIGEN TRANSCRIPT VARIANT 1-RELATED"/>
    <property type="match status" value="1"/>
</dbReference>
<evidence type="ECO:0000256" key="1">
    <source>
        <dbReference type="ARBA" id="ARBA00023180"/>
    </source>
</evidence>
<dbReference type="InterPro" id="IPR011162">
    <property type="entry name" value="MHC_I/II-like_Ag-recog"/>
</dbReference>
<dbReference type="Gene3D" id="2.60.40.10">
    <property type="entry name" value="Immunoglobulins"/>
    <property type="match status" value="2"/>
</dbReference>
<evidence type="ECO:0000313" key="7">
    <source>
        <dbReference type="Proteomes" id="UP000824219"/>
    </source>
</evidence>
<dbReference type="InterPro" id="IPR001039">
    <property type="entry name" value="MHC_I_a_a1/a2"/>
</dbReference>
<feature type="transmembrane region" description="Helical" evidence="4">
    <location>
        <begin position="460"/>
        <end position="481"/>
    </location>
</feature>
<dbReference type="PRINTS" id="PR01638">
    <property type="entry name" value="MHCCLASSI"/>
</dbReference>
<dbReference type="Proteomes" id="UP000824219">
    <property type="component" value="Linkage Group LG24"/>
</dbReference>
<organism evidence="6 7">
    <name type="scientific">Hemibagrus wyckioides</name>
    <dbReference type="NCBI Taxonomy" id="337641"/>
    <lineage>
        <taxon>Eukaryota</taxon>
        <taxon>Metazoa</taxon>
        <taxon>Chordata</taxon>
        <taxon>Craniata</taxon>
        <taxon>Vertebrata</taxon>
        <taxon>Euteleostomi</taxon>
        <taxon>Actinopterygii</taxon>
        <taxon>Neopterygii</taxon>
        <taxon>Teleostei</taxon>
        <taxon>Ostariophysi</taxon>
        <taxon>Siluriformes</taxon>
        <taxon>Bagridae</taxon>
        <taxon>Hemibagrus</taxon>
    </lineage>
</organism>
<dbReference type="Pfam" id="PF07654">
    <property type="entry name" value="C1-set"/>
    <property type="match status" value="2"/>
</dbReference>
<dbReference type="InterPro" id="IPR007110">
    <property type="entry name" value="Ig-like_dom"/>
</dbReference>
<dbReference type="InterPro" id="IPR013783">
    <property type="entry name" value="Ig-like_fold"/>
</dbReference>
<dbReference type="InterPro" id="IPR036179">
    <property type="entry name" value="Ig-like_dom_sf"/>
</dbReference>
<dbReference type="PROSITE" id="PS50835">
    <property type="entry name" value="IG_LIKE"/>
    <property type="match status" value="2"/>
</dbReference>
<dbReference type="InterPro" id="IPR003006">
    <property type="entry name" value="Ig/MHC_CS"/>
</dbReference>
<dbReference type="PROSITE" id="PS00290">
    <property type="entry name" value="IG_MHC"/>
    <property type="match status" value="2"/>
</dbReference>
<sequence length="526" mass="60146">MQRFNQTGGFHTLQRMYGCEIDDDGTIRGYEQLGYDGEDFISLDLEHVTWTAAKPQAVISKNKLDTEGAAPFEKFYLENICIEWLNKYVSHGRETLERKVRPEVSIFHKHSSPDVVCHTTGFYPKEVVITWKKDGEVMLEDVELRETLPNQDGSFQKRSILKVSAEELQKHNYTCVVQHSSLDKEIVKIIPRDGGSGVLRIGVLAAVLVIAVFVGFLIWKKKSGFTQVSQNMNRKSTEKNKQVLFLKVMRIRILNCYIMPLYSSLIRKTGGFHTLQRMYGCEIHDDGTIRGYEQLGYDGEDFISLDLEHVTWTAAKPQAVISKNKLNFAGAAPFEKYYLENICIEWLKKYASHGRETLERKVRPEVSIFHKHSSPDVVCHTTGFYPKEVVITWKKDGEVMLEDVELRETLPNQDGSFQKRSILKVSAEELQKHNYTCVVQHSSLDKEIVKIIPRDGGSGVLRIGVLAAVLVIAVFVGFLIWKKKSDFKQVPQNMNQNESREQRKKPMVPPVYLVPRPTWLADSCSL</sequence>
<dbReference type="Gene3D" id="3.30.500.10">
    <property type="entry name" value="MHC class I-like antigen recognition-like"/>
    <property type="match status" value="2"/>
</dbReference>
<keyword evidence="2" id="KW-0393">Immunoglobulin domain</keyword>
<keyword evidence="4" id="KW-1133">Transmembrane helix</keyword>
<dbReference type="InterPro" id="IPR037055">
    <property type="entry name" value="MHC_I-like_Ag-recog_sf"/>
</dbReference>
<gene>
    <name evidence="6" type="ORF">KOW79_019609</name>
</gene>
<keyword evidence="4" id="KW-0472">Membrane</keyword>
<dbReference type="SMART" id="SM00407">
    <property type="entry name" value="IGc1"/>
    <property type="match status" value="2"/>
</dbReference>
<accession>A0A9D3N705</accession>
<evidence type="ECO:0000313" key="6">
    <source>
        <dbReference type="EMBL" id="KAG7317311.1"/>
    </source>
</evidence>
<comment type="similarity">
    <text evidence="3">Belongs to the MHC class I family.</text>
</comment>
<dbReference type="SUPFAM" id="SSF48726">
    <property type="entry name" value="Immunoglobulin"/>
    <property type="match status" value="2"/>
</dbReference>
<proteinExistence type="inferred from homology"/>
<dbReference type="OrthoDB" id="8936120at2759"/>
<dbReference type="InterPro" id="IPR003597">
    <property type="entry name" value="Ig_C1-set"/>
</dbReference>
<dbReference type="AlphaFoldDB" id="A0A9D3N705"/>
<comment type="caution">
    <text evidence="6">The sequence shown here is derived from an EMBL/GenBank/DDBJ whole genome shotgun (WGS) entry which is preliminary data.</text>
</comment>
<dbReference type="GO" id="GO:0006955">
    <property type="term" value="P:immune response"/>
    <property type="evidence" value="ECO:0007669"/>
    <property type="project" value="TreeGrafter"/>
</dbReference>
<keyword evidence="4" id="KW-0812">Transmembrane</keyword>
<dbReference type="CDD" id="cd07698">
    <property type="entry name" value="IgC1_MHC_I_alpha3"/>
    <property type="match status" value="2"/>
</dbReference>
<evidence type="ECO:0000256" key="2">
    <source>
        <dbReference type="ARBA" id="ARBA00023319"/>
    </source>
</evidence>